<dbReference type="SUPFAM" id="SSF48576">
    <property type="entry name" value="Terpenoid synthases"/>
    <property type="match status" value="1"/>
</dbReference>
<comment type="caution">
    <text evidence="3">The sequence shown here is derived from an EMBL/GenBank/DDBJ whole genome shotgun (WGS) entry which is preliminary data.</text>
</comment>
<dbReference type="InterPro" id="IPR034686">
    <property type="entry name" value="Terpene_cyclase-like_2"/>
</dbReference>
<comment type="similarity">
    <text evidence="2">Belongs to the terpene synthase family.</text>
</comment>
<dbReference type="PANTHER" id="PTHR35201:SF4">
    <property type="entry name" value="BETA-PINACENE SYNTHASE-RELATED"/>
    <property type="match status" value="1"/>
</dbReference>
<evidence type="ECO:0000313" key="3">
    <source>
        <dbReference type="EMBL" id="MDX3704013.1"/>
    </source>
</evidence>
<evidence type="ECO:0000256" key="1">
    <source>
        <dbReference type="ARBA" id="ARBA00023239"/>
    </source>
</evidence>
<organism evidence="3 4">
    <name type="scientific">Streptomyces europaeiscabiei</name>
    <dbReference type="NCBI Taxonomy" id="146819"/>
    <lineage>
        <taxon>Bacteria</taxon>
        <taxon>Bacillati</taxon>
        <taxon>Actinomycetota</taxon>
        <taxon>Actinomycetes</taxon>
        <taxon>Kitasatosporales</taxon>
        <taxon>Streptomycetaceae</taxon>
        <taxon>Streptomyces</taxon>
    </lineage>
</organism>
<reference evidence="3 4" key="1">
    <citation type="journal article" date="2023" name="Microb. Genom.">
        <title>Mesoterricola silvestris gen. nov., sp. nov., Mesoterricola sediminis sp. nov., Geothrix oryzae sp. nov., Geothrix edaphica sp. nov., Geothrix rubra sp. nov., and Geothrix limicola sp. nov., six novel members of Acidobacteriota isolated from soils.</title>
        <authorList>
            <person name="Weisberg A.J."/>
            <person name="Pearce E."/>
            <person name="Kramer C.G."/>
            <person name="Chang J.H."/>
            <person name="Clarke C.R."/>
        </authorList>
    </citation>
    <scope>NUCLEOTIDE SEQUENCE [LARGE SCALE GENOMIC DNA]</scope>
    <source>
        <strain evidence="3 4">ID09-01A</strain>
    </source>
</reference>
<keyword evidence="4" id="KW-1185">Reference proteome</keyword>
<dbReference type="Gene3D" id="1.10.600.10">
    <property type="entry name" value="Farnesyl Diphosphate Synthase"/>
    <property type="match status" value="1"/>
</dbReference>
<evidence type="ECO:0000313" key="4">
    <source>
        <dbReference type="Proteomes" id="UP001271274"/>
    </source>
</evidence>
<dbReference type="Proteomes" id="UP001271274">
    <property type="component" value="Unassembled WGS sequence"/>
</dbReference>
<dbReference type="RefSeq" id="WP_319063023.1">
    <property type="nucleotide sequence ID" value="NZ_JARAUS010000091.1"/>
</dbReference>
<dbReference type="InterPro" id="IPR008949">
    <property type="entry name" value="Isoprenoid_synthase_dom_sf"/>
</dbReference>
<sequence length="364" mass="42592">MNMIPADRISYFLPAITCSFPWEKNKNYDEEFQENTDDWVLSLFSDNSRVIAYRKYTHMCRLYLWVAHVLPRLPRKEYELWSKYTGVVTVLDDAHERDWEASVARDRGSALTPWEQLTENAESMRSRSTPPHPKSRISSPLVHGITRLVDQISDTMPDDERDAFLAVIRDYFHSNIYRNEHRASMPVVMDMSLDQYLSFRDDDTGMWPYIIGAPHIMGAHLVEEEWNDPRRARLAWLANRHVLLVNDLYSFHKEYLQHGQNLPSLLHSVTVMVLGDGLEWQEAIDKLVDLVYMAEREYTEIRDQWIAEGASTAVREVFTGFELEMAGSLRYHLTSPRYHGRDFSGEFMSRTITCDPVDGRFLCR</sequence>
<comment type="cofactor">
    <cofactor evidence="2">
        <name>Mg(2+)</name>
        <dbReference type="ChEBI" id="CHEBI:18420"/>
    </cofactor>
</comment>
<gene>
    <name evidence="3" type="ORF">PV662_30505</name>
</gene>
<name>A0ABU4NLH8_9ACTN</name>
<keyword evidence="1 2" id="KW-0456">Lyase</keyword>
<keyword evidence="2" id="KW-0460">Magnesium</keyword>
<proteinExistence type="inferred from homology"/>
<protein>
    <recommendedName>
        <fullName evidence="2">Terpene synthase</fullName>
        <ecNumber evidence="2">4.2.3.-</ecNumber>
    </recommendedName>
</protein>
<keyword evidence="2" id="KW-0479">Metal-binding</keyword>
<dbReference type="EMBL" id="JARAYU010000013">
    <property type="protein sequence ID" value="MDX3704013.1"/>
    <property type="molecule type" value="Genomic_DNA"/>
</dbReference>
<dbReference type="EC" id="4.2.3.-" evidence="2"/>
<dbReference type="PANTHER" id="PTHR35201">
    <property type="entry name" value="TERPENE SYNTHASE"/>
    <property type="match status" value="1"/>
</dbReference>
<dbReference type="Pfam" id="PF19086">
    <property type="entry name" value="Terpene_syn_C_2"/>
    <property type="match status" value="1"/>
</dbReference>
<evidence type="ECO:0000256" key="2">
    <source>
        <dbReference type="RuleBase" id="RU366034"/>
    </source>
</evidence>
<accession>A0ABU4NLH8</accession>